<dbReference type="SMART" id="SM00448">
    <property type="entry name" value="REC"/>
    <property type="match status" value="1"/>
</dbReference>
<keyword evidence="4" id="KW-0804">Transcription</keyword>
<dbReference type="Pfam" id="PF00196">
    <property type="entry name" value="GerE"/>
    <property type="match status" value="1"/>
</dbReference>
<gene>
    <name evidence="9" type="primary">nreC_3</name>
    <name evidence="9" type="ORF">NCTC13652_00882</name>
</gene>
<evidence type="ECO:0000256" key="1">
    <source>
        <dbReference type="ARBA" id="ARBA00022553"/>
    </source>
</evidence>
<reference evidence="9 10" key="1">
    <citation type="submission" date="2018-12" db="EMBL/GenBank/DDBJ databases">
        <authorList>
            <consortium name="Pathogen Informatics"/>
        </authorList>
    </citation>
    <scope>NUCLEOTIDE SEQUENCE [LARGE SCALE GENOMIC DNA]</scope>
    <source>
        <strain evidence="9 10">NCTC13652</strain>
    </source>
</reference>
<dbReference type="InterPro" id="IPR000792">
    <property type="entry name" value="Tscrpt_reg_LuxR_C"/>
</dbReference>
<dbReference type="PROSITE" id="PS50043">
    <property type="entry name" value="HTH_LUXR_2"/>
    <property type="match status" value="1"/>
</dbReference>
<dbReference type="EMBL" id="LR134473">
    <property type="protein sequence ID" value="VEI02701.1"/>
    <property type="molecule type" value="Genomic_DNA"/>
</dbReference>
<evidence type="ECO:0000313" key="10">
    <source>
        <dbReference type="Proteomes" id="UP000277858"/>
    </source>
</evidence>
<dbReference type="Pfam" id="PF00072">
    <property type="entry name" value="Response_reg"/>
    <property type="match status" value="1"/>
</dbReference>
<evidence type="ECO:0000313" key="9">
    <source>
        <dbReference type="EMBL" id="VEI02701.1"/>
    </source>
</evidence>
<evidence type="ECO:0000256" key="5">
    <source>
        <dbReference type="PROSITE-ProRule" id="PRU00169"/>
    </source>
</evidence>
<name>A0A448NXM8_9ACTN</name>
<dbReference type="CDD" id="cd06170">
    <property type="entry name" value="LuxR_C_like"/>
    <property type="match status" value="1"/>
</dbReference>
<evidence type="ECO:0000256" key="4">
    <source>
        <dbReference type="ARBA" id="ARBA00023163"/>
    </source>
</evidence>
<dbReference type="PANTHER" id="PTHR43214">
    <property type="entry name" value="TWO-COMPONENT RESPONSE REGULATOR"/>
    <property type="match status" value="1"/>
</dbReference>
<dbReference type="Proteomes" id="UP000277858">
    <property type="component" value="Chromosome"/>
</dbReference>
<keyword evidence="3" id="KW-0238">DNA-binding</keyword>
<keyword evidence="10" id="KW-1185">Reference proteome</keyword>
<dbReference type="GO" id="GO:0006355">
    <property type="term" value="P:regulation of DNA-templated transcription"/>
    <property type="evidence" value="ECO:0007669"/>
    <property type="project" value="InterPro"/>
</dbReference>
<proteinExistence type="predicted"/>
<accession>A0A448NXM8</accession>
<organism evidence="9 10">
    <name type="scientific">Acidipropionibacterium jensenii</name>
    <dbReference type="NCBI Taxonomy" id="1749"/>
    <lineage>
        <taxon>Bacteria</taxon>
        <taxon>Bacillati</taxon>
        <taxon>Actinomycetota</taxon>
        <taxon>Actinomycetes</taxon>
        <taxon>Propionibacteriales</taxon>
        <taxon>Propionibacteriaceae</taxon>
        <taxon>Acidipropionibacterium</taxon>
    </lineage>
</organism>
<evidence type="ECO:0000256" key="3">
    <source>
        <dbReference type="ARBA" id="ARBA00023125"/>
    </source>
</evidence>
<keyword evidence="1 5" id="KW-0597">Phosphoprotein</keyword>
<dbReference type="PROSITE" id="PS00622">
    <property type="entry name" value="HTH_LUXR_1"/>
    <property type="match status" value="1"/>
</dbReference>
<dbReference type="InterPro" id="IPR016032">
    <property type="entry name" value="Sig_transdc_resp-reg_C-effctor"/>
</dbReference>
<dbReference type="AlphaFoldDB" id="A0A448NXM8"/>
<dbReference type="InterPro" id="IPR011006">
    <property type="entry name" value="CheY-like_superfamily"/>
</dbReference>
<dbReference type="SUPFAM" id="SSF46894">
    <property type="entry name" value="C-terminal effector domain of the bipartite response regulators"/>
    <property type="match status" value="1"/>
</dbReference>
<dbReference type="Gene3D" id="3.40.50.2300">
    <property type="match status" value="1"/>
</dbReference>
<dbReference type="RefSeq" id="WP_028702694.1">
    <property type="nucleotide sequence ID" value="NZ_LR134473.1"/>
</dbReference>
<dbReference type="GO" id="GO:0003677">
    <property type="term" value="F:DNA binding"/>
    <property type="evidence" value="ECO:0007669"/>
    <property type="project" value="UniProtKB-KW"/>
</dbReference>
<evidence type="ECO:0000256" key="6">
    <source>
        <dbReference type="SAM" id="MobiDB-lite"/>
    </source>
</evidence>
<protein>
    <submittedName>
        <fullName evidence="9">Nitrogen regulation protein C</fullName>
    </submittedName>
</protein>
<dbReference type="InterPro" id="IPR001789">
    <property type="entry name" value="Sig_transdc_resp-reg_receiver"/>
</dbReference>
<dbReference type="PROSITE" id="PS50110">
    <property type="entry name" value="RESPONSE_REGULATORY"/>
    <property type="match status" value="1"/>
</dbReference>
<evidence type="ECO:0000259" key="7">
    <source>
        <dbReference type="PROSITE" id="PS50043"/>
    </source>
</evidence>
<dbReference type="PANTHER" id="PTHR43214:SF24">
    <property type="entry name" value="TRANSCRIPTIONAL REGULATORY PROTEIN NARL-RELATED"/>
    <property type="match status" value="1"/>
</dbReference>
<evidence type="ECO:0000259" key="8">
    <source>
        <dbReference type="PROSITE" id="PS50110"/>
    </source>
</evidence>
<evidence type="ECO:0000256" key="2">
    <source>
        <dbReference type="ARBA" id="ARBA00023015"/>
    </source>
</evidence>
<dbReference type="CDD" id="cd17535">
    <property type="entry name" value="REC_NarL-like"/>
    <property type="match status" value="1"/>
</dbReference>
<feature type="domain" description="HTH luxR-type" evidence="7">
    <location>
        <begin position="165"/>
        <end position="230"/>
    </location>
</feature>
<feature type="modified residue" description="4-aspartylphosphate" evidence="5">
    <location>
        <position position="58"/>
    </location>
</feature>
<dbReference type="PRINTS" id="PR00038">
    <property type="entry name" value="HTHLUXR"/>
</dbReference>
<dbReference type="STRING" id="1122997.GCA_000425285_00981"/>
<dbReference type="GO" id="GO:0000160">
    <property type="term" value="P:phosphorelay signal transduction system"/>
    <property type="evidence" value="ECO:0007669"/>
    <property type="project" value="InterPro"/>
</dbReference>
<feature type="domain" description="Response regulatory" evidence="8">
    <location>
        <begin position="5"/>
        <end position="123"/>
    </location>
</feature>
<feature type="region of interest" description="Disordered" evidence="6">
    <location>
        <begin position="146"/>
        <end position="166"/>
    </location>
</feature>
<sequence>MGKLRILVVDDDPVLREGLAALLRFDQGLDTEVVGTARDGQEALVRCIADPPDVVVMDIRMPRMNGIEATRRIVREHPEIKVLALTTFTTQEYVAPMLAAGASGYLVKDSTDELVGAVQAVLTDEFYISPKVSSVLVRMAMDDQSKTSTASPEACGGPGPDLDPPTRHRLILTDREEESVRWLAHGYSNAEIASAMGVSVGSIKGYLARAAEKMGVRDRVQLLILATQLGMVTPRIDDEGL</sequence>
<dbReference type="InterPro" id="IPR039420">
    <property type="entry name" value="WalR-like"/>
</dbReference>
<dbReference type="SMART" id="SM00421">
    <property type="entry name" value="HTH_LUXR"/>
    <property type="match status" value="1"/>
</dbReference>
<dbReference type="InterPro" id="IPR058245">
    <property type="entry name" value="NreC/VraR/RcsB-like_REC"/>
</dbReference>
<dbReference type="SUPFAM" id="SSF52172">
    <property type="entry name" value="CheY-like"/>
    <property type="match status" value="1"/>
</dbReference>
<keyword evidence="2" id="KW-0805">Transcription regulation</keyword>